<keyword evidence="4 7" id="KW-0812">Transmembrane</keyword>
<keyword evidence="5 7" id="KW-1133">Transmembrane helix</keyword>
<dbReference type="InterPro" id="IPR044049">
    <property type="entry name" value="EccD_transm"/>
</dbReference>
<evidence type="ECO:0000256" key="5">
    <source>
        <dbReference type="ARBA" id="ARBA00022989"/>
    </source>
</evidence>
<comment type="caution">
    <text evidence="9">The sequence shown here is derived from an EMBL/GenBank/DDBJ whole genome shotgun (WGS) entry which is preliminary data.</text>
</comment>
<feature type="transmembrane region" description="Helical" evidence="7">
    <location>
        <begin position="177"/>
        <end position="199"/>
    </location>
</feature>
<keyword evidence="10" id="KW-1185">Reference proteome</keyword>
<evidence type="ECO:0000256" key="2">
    <source>
        <dbReference type="ARBA" id="ARBA00006162"/>
    </source>
</evidence>
<feature type="domain" description="EccD-like transmembrane" evidence="8">
    <location>
        <begin position="119"/>
        <end position="477"/>
    </location>
</feature>
<dbReference type="PIRSF" id="PIRSF017804">
    <property type="entry name" value="Secretion_EccD1"/>
    <property type="match status" value="1"/>
</dbReference>
<dbReference type="Pfam" id="PF19053">
    <property type="entry name" value="EccD"/>
    <property type="match status" value="1"/>
</dbReference>
<accession>A0ABU2RW64</accession>
<evidence type="ECO:0000256" key="6">
    <source>
        <dbReference type="ARBA" id="ARBA00023136"/>
    </source>
</evidence>
<dbReference type="InterPro" id="IPR024962">
    <property type="entry name" value="YukD-like"/>
</dbReference>
<evidence type="ECO:0000256" key="4">
    <source>
        <dbReference type="ARBA" id="ARBA00022692"/>
    </source>
</evidence>
<feature type="transmembrane region" description="Helical" evidence="7">
    <location>
        <begin position="211"/>
        <end position="228"/>
    </location>
</feature>
<feature type="transmembrane region" description="Helical" evidence="7">
    <location>
        <begin position="355"/>
        <end position="373"/>
    </location>
</feature>
<reference evidence="10" key="1">
    <citation type="submission" date="2023-07" db="EMBL/GenBank/DDBJ databases">
        <title>30 novel species of actinomycetes from the DSMZ collection.</title>
        <authorList>
            <person name="Nouioui I."/>
        </authorList>
    </citation>
    <scope>NUCLEOTIDE SEQUENCE [LARGE SCALE GENOMIC DNA]</scope>
    <source>
        <strain evidence="10">DSM 41886</strain>
    </source>
</reference>
<gene>
    <name evidence="9" type="primary">eccD</name>
    <name evidence="9" type="ORF">RM779_00060</name>
</gene>
<feature type="transmembrane region" description="Helical" evidence="7">
    <location>
        <begin position="261"/>
        <end position="286"/>
    </location>
</feature>
<proteinExistence type="inferred from homology"/>
<comment type="subcellular location">
    <subcellularLocation>
        <location evidence="1">Cell membrane</location>
        <topology evidence="1">Multi-pass membrane protein</topology>
    </subcellularLocation>
</comment>
<evidence type="ECO:0000256" key="3">
    <source>
        <dbReference type="ARBA" id="ARBA00022475"/>
    </source>
</evidence>
<dbReference type="InterPro" id="IPR006707">
    <property type="entry name" value="T7SS_EccD"/>
</dbReference>
<dbReference type="NCBIfam" id="TIGR03920">
    <property type="entry name" value="T7SS_EccD"/>
    <property type="match status" value="1"/>
</dbReference>
<evidence type="ECO:0000256" key="7">
    <source>
        <dbReference type="SAM" id="Phobius"/>
    </source>
</evidence>
<evidence type="ECO:0000256" key="1">
    <source>
        <dbReference type="ARBA" id="ARBA00004651"/>
    </source>
</evidence>
<feature type="transmembrane region" description="Helical" evidence="7">
    <location>
        <begin position="120"/>
        <end position="140"/>
    </location>
</feature>
<dbReference type="EMBL" id="JAVREV010000001">
    <property type="protein sequence ID" value="MDT0440997.1"/>
    <property type="molecule type" value="Genomic_DNA"/>
</dbReference>
<keyword evidence="6 7" id="KW-0472">Membrane</keyword>
<evidence type="ECO:0000259" key="8">
    <source>
        <dbReference type="Pfam" id="PF19053"/>
    </source>
</evidence>
<evidence type="ECO:0000313" key="9">
    <source>
        <dbReference type="EMBL" id="MDT0440997.1"/>
    </source>
</evidence>
<feature type="transmembrane region" description="Helical" evidence="7">
    <location>
        <begin position="415"/>
        <end position="436"/>
    </location>
</feature>
<comment type="similarity">
    <text evidence="2">Belongs to the EccD/Snm4 family.</text>
</comment>
<sequence length="480" mass="48976">MSTTATVGFCRVTIAAPNSRTDMALPEDFPLAELYPEILHLTGLTPDPGTPVGYHLVRRDGTVLDGARTLAGQRVLDGEVLALRPFADSLPPPVHDDVTDAVADAVAGDRRLWQDRMLRLAGLTAAGCLGALVAVVLWFGEPERHEMHGLPGVIAGILAVLLAAFAAVRARVYDDHAAAVTFGLAALPHALVAGTGVLPLDAGHGVGRLELLLGCVAALLVSVVLIAAMPQTAGWFAASACAATFGTLATFGAILTEADPVHTAAVCAPVALGALGFLPALSASLVRLPIGYTAPRPGYDTTDPEQPQTPAPPVDIERIAAQARRGHQLLLGLTGGCAVLATVSVGTLGFSGSGWGRLLALATGVALLTRARLFRYAVQVAVLLSAGLVSLGLLVVGVAADTTSAADGGSPDLRTVWLAAALTAAAAVLATIALVVPRAGLTPFWGRVLDLTEGAVLLSLIPLCLAVLELYGEARGLTSG</sequence>
<feature type="transmembrane region" description="Helical" evidence="7">
    <location>
        <begin position="380"/>
        <end position="400"/>
    </location>
</feature>
<feature type="transmembrane region" description="Helical" evidence="7">
    <location>
        <begin position="329"/>
        <end position="349"/>
    </location>
</feature>
<protein>
    <submittedName>
        <fullName evidence="9">Type VII secretion integral membrane protein EccD</fullName>
    </submittedName>
</protein>
<feature type="transmembrane region" description="Helical" evidence="7">
    <location>
        <begin position="152"/>
        <end position="170"/>
    </location>
</feature>
<dbReference type="Gene3D" id="3.10.20.90">
    <property type="entry name" value="Phosphatidylinositol 3-kinase Catalytic Subunit, Chain A, domain 1"/>
    <property type="match status" value="1"/>
</dbReference>
<name>A0ABU2RW64_9ACTN</name>
<keyword evidence="3" id="KW-1003">Cell membrane</keyword>
<dbReference type="RefSeq" id="WP_311614452.1">
    <property type="nucleotide sequence ID" value="NZ_JAVREV010000001.1"/>
</dbReference>
<dbReference type="Proteomes" id="UP001183615">
    <property type="component" value="Unassembled WGS sequence"/>
</dbReference>
<evidence type="ECO:0000313" key="10">
    <source>
        <dbReference type="Proteomes" id="UP001183615"/>
    </source>
</evidence>
<organism evidence="9 10">
    <name type="scientific">Streptomyces johnsoniae</name>
    <dbReference type="NCBI Taxonomy" id="3075532"/>
    <lineage>
        <taxon>Bacteria</taxon>
        <taxon>Bacillati</taxon>
        <taxon>Actinomycetota</taxon>
        <taxon>Actinomycetes</taxon>
        <taxon>Kitasatosporales</taxon>
        <taxon>Streptomycetaceae</taxon>
        <taxon>Streptomyces</taxon>
    </lineage>
</organism>
<dbReference type="Pfam" id="PF08817">
    <property type="entry name" value="YukD"/>
    <property type="match status" value="1"/>
</dbReference>
<feature type="transmembrane region" description="Helical" evidence="7">
    <location>
        <begin position="235"/>
        <end position="255"/>
    </location>
</feature>